<evidence type="ECO:0000313" key="10">
    <source>
        <dbReference type="Proteomes" id="UP001432180"/>
    </source>
</evidence>
<evidence type="ECO:0000256" key="1">
    <source>
        <dbReference type="ARBA" id="ARBA00000385"/>
    </source>
</evidence>
<dbReference type="EMBL" id="CP121472">
    <property type="protein sequence ID" value="WPL16248.1"/>
    <property type="molecule type" value="Genomic_DNA"/>
</dbReference>
<evidence type="ECO:0000256" key="3">
    <source>
        <dbReference type="ARBA" id="ARBA00022694"/>
    </source>
</evidence>
<name>A0ABZ0S6L5_9GAMM</name>
<dbReference type="InterPro" id="IPR015240">
    <property type="entry name" value="tRNA_sdUridine_synth_fam1_C"/>
</dbReference>
<evidence type="ECO:0000259" key="8">
    <source>
        <dbReference type="Pfam" id="PF16198"/>
    </source>
</evidence>
<dbReference type="PANTHER" id="PTHR13767:SF2">
    <property type="entry name" value="PSEUDOURIDYLATE SYNTHASE TRUB1"/>
    <property type="match status" value="1"/>
</dbReference>
<keyword evidence="3 5" id="KW-0819">tRNA processing</keyword>
<accession>A0ABZ0S6L5</accession>
<feature type="domain" description="Pseudouridine synthase II N-terminal" evidence="6">
    <location>
        <begin position="33"/>
        <end position="181"/>
    </location>
</feature>
<keyword evidence="10" id="KW-1185">Reference proteome</keyword>
<dbReference type="InterPro" id="IPR014780">
    <property type="entry name" value="tRNA_psdUridine_synth_TruB"/>
</dbReference>
<dbReference type="RefSeq" id="WP_328986793.1">
    <property type="nucleotide sequence ID" value="NZ_CP121472.1"/>
</dbReference>
<sequence>MARRRKQGRKVAGILLLDKPLGDTSNHALQRVKHLFFAAKAGHTGSLDPLATGLLPICLGHTTKFSSFLLDADKHYRVRVRLGETTTTADAEGEILERKPTDGVTKADVLACLERFVGDIEQLPPMYSAVKHQGQRLYKLAREGREVERQPRTIRIHRLELTDVALPEIELDVHCSKGTYVRTLAEEIGDCLGCGGHVIGLRRTGVGPYIEGQTRFVTMDELQALADAAREAEAGDGDTPPLHERLQGLDALLLSLDTALGHCPAVRLSADAAFYLAQGQPVLVPQAPTEGMVRLYDQSEGFLGVGSILDDGRVQPKRLV</sequence>
<dbReference type="NCBIfam" id="TIGR00431">
    <property type="entry name" value="TruB"/>
    <property type="match status" value="1"/>
</dbReference>
<comment type="function">
    <text evidence="5">Responsible for synthesis of pseudouridine from uracil-55 in the psi GC loop of transfer RNAs.</text>
</comment>
<dbReference type="Gene3D" id="3.30.2350.10">
    <property type="entry name" value="Pseudouridine synthase"/>
    <property type="match status" value="1"/>
</dbReference>
<feature type="active site" description="Nucleophile" evidence="5">
    <location>
        <position position="48"/>
    </location>
</feature>
<dbReference type="SUPFAM" id="SSF55120">
    <property type="entry name" value="Pseudouridine synthase"/>
    <property type="match status" value="1"/>
</dbReference>
<keyword evidence="4 5" id="KW-0413">Isomerase</keyword>
<evidence type="ECO:0000256" key="5">
    <source>
        <dbReference type="HAMAP-Rule" id="MF_01080"/>
    </source>
</evidence>
<dbReference type="CDD" id="cd21152">
    <property type="entry name" value="PUA_TruB_bacterial"/>
    <property type="match status" value="1"/>
</dbReference>
<dbReference type="HAMAP" id="MF_01080">
    <property type="entry name" value="TruB_bact"/>
    <property type="match status" value="1"/>
</dbReference>
<dbReference type="InterPro" id="IPR036974">
    <property type="entry name" value="PUA_sf"/>
</dbReference>
<dbReference type="Pfam" id="PF01509">
    <property type="entry name" value="TruB_N"/>
    <property type="match status" value="1"/>
</dbReference>
<evidence type="ECO:0000256" key="4">
    <source>
        <dbReference type="ARBA" id="ARBA00023235"/>
    </source>
</evidence>
<comment type="catalytic activity">
    <reaction evidence="1 5">
        <text>uridine(55) in tRNA = pseudouridine(55) in tRNA</text>
        <dbReference type="Rhea" id="RHEA:42532"/>
        <dbReference type="Rhea" id="RHEA-COMP:10101"/>
        <dbReference type="Rhea" id="RHEA-COMP:10102"/>
        <dbReference type="ChEBI" id="CHEBI:65314"/>
        <dbReference type="ChEBI" id="CHEBI:65315"/>
        <dbReference type="EC" id="5.4.99.25"/>
    </reaction>
</comment>
<dbReference type="GO" id="GO:0160148">
    <property type="term" value="F:tRNA pseudouridine(55) synthase activity"/>
    <property type="evidence" value="ECO:0007669"/>
    <property type="project" value="UniProtKB-EC"/>
</dbReference>
<dbReference type="InterPro" id="IPR020103">
    <property type="entry name" value="PsdUridine_synth_cat_dom_sf"/>
</dbReference>
<dbReference type="Pfam" id="PF09157">
    <property type="entry name" value="TruB-C_2"/>
    <property type="match status" value="1"/>
</dbReference>
<gene>
    <name evidence="5 9" type="primary">truB</name>
    <name evidence="9" type="ORF">Thiowin_01201</name>
</gene>
<feature type="domain" description="tRNA pseudouridylate synthase B C-terminal" evidence="8">
    <location>
        <begin position="182"/>
        <end position="260"/>
    </location>
</feature>
<reference evidence="9 10" key="1">
    <citation type="journal article" date="2023" name="Microorganisms">
        <title>Thiorhodovibrio frisius and Trv. litoralis spp. nov., Two Novel Members from a Clade of Fastidious Purple Sulfur Bacteria That Exhibit Unique Red-Shifted Light-Harvesting Capabilities.</title>
        <authorList>
            <person name="Methner A."/>
            <person name="Kuzyk S.B."/>
            <person name="Petersen J."/>
            <person name="Bauer S."/>
            <person name="Brinkmann H."/>
            <person name="Sichau K."/>
            <person name="Wanner G."/>
            <person name="Wolf J."/>
            <person name="Neumann-Schaal M."/>
            <person name="Henke P."/>
            <person name="Tank M."/>
            <person name="Sproer C."/>
            <person name="Bunk B."/>
            <person name="Overmann J."/>
        </authorList>
    </citation>
    <scope>NUCLEOTIDE SEQUENCE [LARGE SCALE GENOMIC DNA]</scope>
    <source>
        <strain evidence="9 10">DSM 6702</strain>
    </source>
</reference>
<evidence type="ECO:0000259" key="7">
    <source>
        <dbReference type="Pfam" id="PF09157"/>
    </source>
</evidence>
<evidence type="ECO:0000259" key="6">
    <source>
        <dbReference type="Pfam" id="PF01509"/>
    </source>
</evidence>
<dbReference type="Gene3D" id="2.30.130.10">
    <property type="entry name" value="PUA domain"/>
    <property type="match status" value="1"/>
</dbReference>
<dbReference type="Proteomes" id="UP001432180">
    <property type="component" value="Chromosome"/>
</dbReference>
<protein>
    <recommendedName>
        <fullName evidence="5">tRNA pseudouridine synthase B</fullName>
        <ecNumber evidence="5">5.4.99.25</ecNumber>
    </recommendedName>
    <alternativeName>
        <fullName evidence="5">tRNA pseudouridine(55) synthase</fullName>
        <shortName evidence="5">Psi55 synthase</shortName>
    </alternativeName>
    <alternativeName>
        <fullName evidence="5">tRNA pseudouridylate synthase</fullName>
    </alternativeName>
    <alternativeName>
        <fullName evidence="5">tRNA-uridine isomerase</fullName>
    </alternativeName>
</protein>
<dbReference type="InterPro" id="IPR032819">
    <property type="entry name" value="TruB_C"/>
</dbReference>
<evidence type="ECO:0000313" key="9">
    <source>
        <dbReference type="EMBL" id="WPL16248.1"/>
    </source>
</evidence>
<dbReference type="PANTHER" id="PTHR13767">
    <property type="entry name" value="TRNA-PSEUDOURIDINE SYNTHASE"/>
    <property type="match status" value="1"/>
</dbReference>
<dbReference type="InterPro" id="IPR015947">
    <property type="entry name" value="PUA-like_sf"/>
</dbReference>
<dbReference type="EC" id="5.4.99.25" evidence="5"/>
<dbReference type="CDD" id="cd02573">
    <property type="entry name" value="PseudoU_synth_EcTruB"/>
    <property type="match status" value="1"/>
</dbReference>
<feature type="domain" description="tRNA pseudouridine synthase II TruB subfamily 1 C-terminal" evidence="7">
    <location>
        <begin position="264"/>
        <end position="320"/>
    </location>
</feature>
<proteinExistence type="inferred from homology"/>
<organism evidence="9 10">
    <name type="scientific">Thiorhodovibrio winogradskyi</name>
    <dbReference type="NCBI Taxonomy" id="77007"/>
    <lineage>
        <taxon>Bacteria</taxon>
        <taxon>Pseudomonadati</taxon>
        <taxon>Pseudomonadota</taxon>
        <taxon>Gammaproteobacteria</taxon>
        <taxon>Chromatiales</taxon>
        <taxon>Chromatiaceae</taxon>
        <taxon>Thiorhodovibrio</taxon>
    </lineage>
</organism>
<evidence type="ECO:0000256" key="2">
    <source>
        <dbReference type="ARBA" id="ARBA00005642"/>
    </source>
</evidence>
<dbReference type="InterPro" id="IPR002501">
    <property type="entry name" value="PsdUridine_synth_N"/>
</dbReference>
<dbReference type="Pfam" id="PF16198">
    <property type="entry name" value="TruB_C_2"/>
    <property type="match status" value="1"/>
</dbReference>
<dbReference type="SUPFAM" id="SSF88697">
    <property type="entry name" value="PUA domain-like"/>
    <property type="match status" value="1"/>
</dbReference>
<comment type="similarity">
    <text evidence="2 5">Belongs to the pseudouridine synthase TruB family. Type 1 subfamily.</text>
</comment>